<comment type="caution">
    <text evidence="1">The sequence shown here is derived from an EMBL/GenBank/DDBJ whole genome shotgun (WGS) entry which is preliminary data.</text>
</comment>
<dbReference type="RefSeq" id="WP_264846776.1">
    <property type="nucleotide sequence ID" value="NZ_BPMA01000029.1"/>
</dbReference>
<dbReference type="Proteomes" id="UP001208692">
    <property type="component" value="Unassembled WGS sequence"/>
</dbReference>
<gene>
    <name evidence="1" type="ORF">RCZ15_04740</name>
    <name evidence="2" type="ORF">RCZ16_25410</name>
</gene>
<dbReference type="EMBL" id="BQKA01000009">
    <property type="protein sequence ID" value="GJM49499.1"/>
    <property type="molecule type" value="Genomic_DNA"/>
</dbReference>
<dbReference type="InterPro" id="IPR035069">
    <property type="entry name" value="TTHA1013/TTHA0281-like"/>
</dbReference>
<proteinExistence type="predicted"/>
<dbReference type="EMBL" id="BQKB01000078">
    <property type="protein sequence ID" value="GJM54225.1"/>
    <property type="molecule type" value="Genomic_DNA"/>
</dbReference>
<evidence type="ECO:0000313" key="3">
    <source>
        <dbReference type="Proteomes" id="UP001207736"/>
    </source>
</evidence>
<dbReference type="PROSITE" id="PS51257">
    <property type="entry name" value="PROKAR_LIPOPROTEIN"/>
    <property type="match status" value="1"/>
</dbReference>
<protein>
    <recommendedName>
        <fullName evidence="5">Type II toxin-antitoxin system HicB family antitoxin</fullName>
    </recommendedName>
</protein>
<dbReference type="Proteomes" id="UP001207736">
    <property type="component" value="Unassembled WGS sequence"/>
</dbReference>
<evidence type="ECO:0000313" key="2">
    <source>
        <dbReference type="EMBL" id="GJM54225.1"/>
    </source>
</evidence>
<reference evidence="1 4" key="1">
    <citation type="submission" date="2021-11" db="EMBL/GenBank/DDBJ databases">
        <title>Draft genome sequence of Capnocytophaga sp. strain KC07075 isolated from cat oral cavity.</title>
        <authorList>
            <person name="Suzuki M."/>
            <person name="Imaoka K."/>
            <person name="Kimura M."/>
            <person name="Morikawa S."/>
            <person name="Maeda K."/>
        </authorList>
    </citation>
    <scope>NUCLEOTIDE SEQUENCE</scope>
    <source>
        <strain evidence="1">KC07075</strain>
        <strain evidence="2 4">KC07079</strain>
    </source>
</reference>
<dbReference type="SUPFAM" id="SSF143100">
    <property type="entry name" value="TTHA1013/TTHA0281-like"/>
    <property type="match status" value="1"/>
</dbReference>
<dbReference type="AlphaFoldDB" id="A0AAV5AQ94"/>
<dbReference type="Gene3D" id="3.30.160.250">
    <property type="match status" value="1"/>
</dbReference>
<evidence type="ECO:0000313" key="1">
    <source>
        <dbReference type="EMBL" id="GJM49499.1"/>
    </source>
</evidence>
<keyword evidence="4" id="KW-1185">Reference proteome</keyword>
<name>A0AAV5AQ94_9FLAO</name>
<sequence>MKEIEIFVEKHTDGTYWGTTQNFVGVVCSCGDTMEELQHNLEEAFADNIAIAKDLGEDYANDYDDVSFVYKMDLSSFFALIPEIKISSIAKKAGLNASLVRQYKNGIATASQEQTLKIQNAVHLLGRELLSARF</sequence>
<accession>A0AAV5AQ94</accession>
<evidence type="ECO:0008006" key="5">
    <source>
        <dbReference type="Google" id="ProtNLM"/>
    </source>
</evidence>
<evidence type="ECO:0000313" key="4">
    <source>
        <dbReference type="Proteomes" id="UP001208692"/>
    </source>
</evidence>
<organism evidence="1 3">
    <name type="scientific">Capnocytophaga catalasegens</name>
    <dbReference type="NCBI Taxonomy" id="1004260"/>
    <lineage>
        <taxon>Bacteria</taxon>
        <taxon>Pseudomonadati</taxon>
        <taxon>Bacteroidota</taxon>
        <taxon>Flavobacteriia</taxon>
        <taxon>Flavobacteriales</taxon>
        <taxon>Flavobacteriaceae</taxon>
        <taxon>Capnocytophaga</taxon>
    </lineage>
</organism>